<gene>
    <name evidence="1" type="ORF">QDQ51_00030</name>
</gene>
<reference evidence="1" key="1">
    <citation type="submission" date="2023-04" db="EMBL/GenBank/DDBJ databases">
        <authorList>
            <person name="Li W."/>
        </authorList>
    </citation>
    <scope>NUCLEOTIDE SEQUENCE</scope>
    <source>
        <strain evidence="1">QITACRE101</strain>
    </source>
</reference>
<dbReference type="RefSeq" id="WP_161772309.1">
    <property type="nucleotide sequence ID" value="NZ_JARVQW010000001.1"/>
</dbReference>
<evidence type="ECO:0000313" key="2">
    <source>
        <dbReference type="Proteomes" id="UP001162044"/>
    </source>
</evidence>
<proteinExistence type="predicted"/>
<reference evidence="1" key="2">
    <citation type="submission" date="2023-10" db="EMBL/GenBank/DDBJ databases">
        <title>Analysis of Resistance Genes of Carbapenem-resistant Providencia rettgeri.</title>
        <authorList>
            <person name="Liu M."/>
        </authorList>
    </citation>
    <scope>NUCLEOTIDE SEQUENCE</scope>
    <source>
        <strain evidence="1">QITACRE101</strain>
    </source>
</reference>
<comment type="caution">
    <text evidence="1">The sequence shown here is derived from an EMBL/GenBank/DDBJ whole genome shotgun (WGS) entry which is preliminary data.</text>
</comment>
<evidence type="ECO:0000313" key="1">
    <source>
        <dbReference type="EMBL" id="MDH2303811.1"/>
    </source>
</evidence>
<protein>
    <submittedName>
        <fullName evidence="1">Uncharacterized protein</fullName>
    </submittedName>
</protein>
<sequence length="76" mass="8519">MSSNTKNLKKVIYSKFGAQIPVNTNFSTLFGQAYAALQMATPQNSKTDNEPVIKDYERALFKLALSINRVCNYVVI</sequence>
<organism evidence="1 2">
    <name type="scientific">Providencia rettgeri</name>
    <dbReference type="NCBI Taxonomy" id="587"/>
    <lineage>
        <taxon>Bacteria</taxon>
        <taxon>Pseudomonadati</taxon>
        <taxon>Pseudomonadota</taxon>
        <taxon>Gammaproteobacteria</taxon>
        <taxon>Enterobacterales</taxon>
        <taxon>Morganellaceae</taxon>
        <taxon>Providencia</taxon>
    </lineage>
</organism>
<dbReference type="EMBL" id="JARVQW010000001">
    <property type="protein sequence ID" value="MDH2303811.1"/>
    <property type="molecule type" value="Genomic_DNA"/>
</dbReference>
<dbReference type="Proteomes" id="UP001162044">
    <property type="component" value="Unassembled WGS sequence"/>
</dbReference>
<name>A0AB35L895_PRORE</name>
<accession>A0AB35L895</accession>
<dbReference type="AlphaFoldDB" id="A0AB35L895"/>